<feature type="coiled-coil region" evidence="1">
    <location>
        <begin position="711"/>
        <end position="759"/>
    </location>
</feature>
<comment type="caution">
    <text evidence="3">The sequence shown here is derived from an EMBL/GenBank/DDBJ whole genome shotgun (WGS) entry which is preliminary data.</text>
</comment>
<reference evidence="3 4" key="1">
    <citation type="submission" date="2024-02" db="EMBL/GenBank/DDBJ databases">
        <title>De novo assembly and annotation of 12 fungi associated with fruit tree decline syndrome in Ontario, Canada.</title>
        <authorList>
            <person name="Sulman M."/>
            <person name="Ellouze W."/>
            <person name="Ilyukhin E."/>
        </authorList>
    </citation>
    <scope>NUCLEOTIDE SEQUENCE [LARGE SCALE GENOMIC DNA]</scope>
    <source>
        <strain evidence="3 4">M42-189</strain>
    </source>
</reference>
<proteinExistence type="predicted"/>
<gene>
    <name evidence="3" type="ORF">SLS60_003332</name>
</gene>
<evidence type="ECO:0000256" key="2">
    <source>
        <dbReference type="SAM" id="MobiDB-lite"/>
    </source>
</evidence>
<keyword evidence="1" id="KW-0175">Coiled coil</keyword>
<dbReference type="EMBL" id="JAKJXO020000003">
    <property type="protein sequence ID" value="KAL1608391.1"/>
    <property type="molecule type" value="Genomic_DNA"/>
</dbReference>
<name>A0ABR3RVD9_9PLEO</name>
<protein>
    <submittedName>
        <fullName evidence="3">Uncharacterized protein</fullName>
    </submittedName>
</protein>
<accession>A0ABR3RVD9</accession>
<keyword evidence="4" id="KW-1185">Reference proteome</keyword>
<dbReference type="Proteomes" id="UP001521785">
    <property type="component" value="Unassembled WGS sequence"/>
</dbReference>
<evidence type="ECO:0000313" key="3">
    <source>
        <dbReference type="EMBL" id="KAL1608391.1"/>
    </source>
</evidence>
<organism evidence="3 4">
    <name type="scientific">Paraconiothyrium brasiliense</name>
    <dbReference type="NCBI Taxonomy" id="300254"/>
    <lineage>
        <taxon>Eukaryota</taxon>
        <taxon>Fungi</taxon>
        <taxon>Dikarya</taxon>
        <taxon>Ascomycota</taxon>
        <taxon>Pezizomycotina</taxon>
        <taxon>Dothideomycetes</taxon>
        <taxon>Pleosporomycetidae</taxon>
        <taxon>Pleosporales</taxon>
        <taxon>Massarineae</taxon>
        <taxon>Didymosphaeriaceae</taxon>
        <taxon>Paraconiothyrium</taxon>
    </lineage>
</organism>
<evidence type="ECO:0000256" key="1">
    <source>
        <dbReference type="SAM" id="Coils"/>
    </source>
</evidence>
<feature type="region of interest" description="Disordered" evidence="2">
    <location>
        <begin position="230"/>
        <end position="253"/>
    </location>
</feature>
<evidence type="ECO:0000313" key="4">
    <source>
        <dbReference type="Proteomes" id="UP001521785"/>
    </source>
</evidence>
<sequence length="803" mass="89634">MPELYNDQYLATIPTAVTLAVEQHASGPSADLIEQLQTACGADSNKLAALQAAFCKLLVHRHVLDNELTAPESMADLDRFVFEQHKKNRPNAIFYGIFRSGEVYIFLHEDGGTFPYKLTYHAFDPNTKRHVSELADLYTWDSVKKEQRAEAFVHATNKAEMVALAMYYFARLDPLPHHHPQMDALASDLLAVCTSIMNASNSSSQAADPHAPSTMERLQEHTGKTAGTVFGRATQKSEKGHVQTPGRHSVEKPTMEPVRKLVQQPCQKLFQKYGPPPVQKPANPPMPNPEQALLLRRAQEPEIKLPYVPDKTAVGNVLTDSAGVTEDMNNNRRGNSIVFPHSILEPSAAFRDIEGSSSAFICRASGTEYRKDSMDVHHLRESSNVGGYEEARRNHGRIQASHEALRNPVTKEIQLDYLVREEFALIEARRAKIFEQITTCKVRLETLQAQDATVPYQPDKTGVTRMVISPPVQRNRTLDKSAAQFHALRQLAAGMGAEGDLLDVLPFSQAVICLHEDQKFFTGKKMALAKKIRIGDIEDESGPASPLWAYLLDNNISTGIPDLTYYSLGKRRGKGTRHNATDVHAAILRDEYKHCETPSVLTATVKFYLYKKGVTASFPIEVSKTLVNLVTRSCKDYRDAIQEKGLGEAMEIIDTVEDDYPIKMEMDPGQVMPTPSQHPVPNSYNSPRVNSDSVMILQAAQARELQIGTAVNSAQLRLNAAKKNVEQLRTKQDELQAELVQLETAIEMGEAEVIAAEQEKGRYDEDIRLCRAEQENIMSRMDPGVKAMIELGRQMERGAQRRD</sequence>